<keyword evidence="1" id="KW-0812">Transmembrane</keyword>
<evidence type="ECO:0000256" key="1">
    <source>
        <dbReference type="SAM" id="Phobius"/>
    </source>
</evidence>
<evidence type="ECO:0000313" key="3">
    <source>
        <dbReference type="Proteomes" id="UP000824232"/>
    </source>
</evidence>
<reference evidence="2" key="1">
    <citation type="submission" date="2020-10" db="EMBL/GenBank/DDBJ databases">
        <authorList>
            <person name="Gilroy R."/>
        </authorList>
    </citation>
    <scope>NUCLEOTIDE SEQUENCE</scope>
    <source>
        <strain evidence="2">CHK184-20233</strain>
    </source>
</reference>
<keyword evidence="1" id="KW-1133">Transmembrane helix</keyword>
<comment type="caution">
    <text evidence="2">The sequence shown here is derived from an EMBL/GenBank/DDBJ whole genome shotgun (WGS) entry which is preliminary data.</text>
</comment>
<dbReference type="Proteomes" id="UP000824232">
    <property type="component" value="Unassembled WGS sequence"/>
</dbReference>
<organism evidence="2 3">
    <name type="scientific">Candidatus Onthousia excrementipullorum</name>
    <dbReference type="NCBI Taxonomy" id="2840884"/>
    <lineage>
        <taxon>Bacteria</taxon>
        <taxon>Bacillati</taxon>
        <taxon>Bacillota</taxon>
        <taxon>Bacilli</taxon>
        <taxon>Candidatus Onthousia</taxon>
    </lineage>
</organism>
<keyword evidence="1" id="KW-0472">Membrane</keyword>
<dbReference type="Gene3D" id="2.40.260.10">
    <property type="entry name" value="Sortase"/>
    <property type="match status" value="1"/>
</dbReference>
<accession>A0A9D1DT68</accession>
<dbReference type="EMBL" id="DVHC01000006">
    <property type="protein sequence ID" value="HIR58503.1"/>
    <property type="molecule type" value="Genomic_DNA"/>
</dbReference>
<gene>
    <name evidence="2" type="ORF">IAB38_00470</name>
</gene>
<dbReference type="InterPro" id="IPR023365">
    <property type="entry name" value="Sortase_dom-sf"/>
</dbReference>
<evidence type="ECO:0000313" key="2">
    <source>
        <dbReference type="EMBL" id="HIR58503.1"/>
    </source>
</evidence>
<dbReference type="InterPro" id="IPR009835">
    <property type="entry name" value="SrtB"/>
</dbReference>
<dbReference type="AlphaFoldDB" id="A0A9D1DT68"/>
<dbReference type="CDD" id="cd05826">
    <property type="entry name" value="Sortase_B"/>
    <property type="match status" value="1"/>
</dbReference>
<feature type="transmembrane region" description="Helical" evidence="1">
    <location>
        <begin position="7"/>
        <end position="26"/>
    </location>
</feature>
<dbReference type="GO" id="GO:0016787">
    <property type="term" value="F:hydrolase activity"/>
    <property type="evidence" value="ECO:0007669"/>
    <property type="project" value="UniProtKB-KW"/>
</dbReference>
<proteinExistence type="predicted"/>
<dbReference type="SUPFAM" id="SSF63817">
    <property type="entry name" value="Sortase"/>
    <property type="match status" value="1"/>
</dbReference>
<name>A0A9D1DT68_9FIRM</name>
<protein>
    <submittedName>
        <fullName evidence="2">Class B sortase</fullName>
    </submittedName>
</protein>
<sequence>MKEKRRVYLALIVVIILIIICLVLLYKGNGNTSSFAIKDESSNIKEAAKFGDDVIGWIRVEGTNIDMALVERNNVMDISRRDYEFAWTNSYPDNKSNHLTFISHNIRNVSSNPITDDDTMTYFEQLMNFIYEDFVKENQFIAITDQDNKTSMYRVFGVSLIDEGQYSSYYDTYTEEEQKEFIKKALDESMFDIDVDVNEKDDLLTLYTCTRFYGSTSYSFRVDARKLREGEDMKYATVEKNKNYKVIEERMKEGEENESKEA</sequence>
<reference evidence="2" key="2">
    <citation type="journal article" date="2021" name="PeerJ">
        <title>Extensive microbial diversity within the chicken gut microbiome revealed by metagenomics and culture.</title>
        <authorList>
            <person name="Gilroy R."/>
            <person name="Ravi A."/>
            <person name="Getino M."/>
            <person name="Pursley I."/>
            <person name="Horton D.L."/>
            <person name="Alikhan N.F."/>
            <person name="Baker D."/>
            <person name="Gharbi K."/>
            <person name="Hall N."/>
            <person name="Watson M."/>
            <person name="Adriaenssens E.M."/>
            <person name="Foster-Nyarko E."/>
            <person name="Jarju S."/>
            <person name="Secka A."/>
            <person name="Antonio M."/>
            <person name="Oren A."/>
            <person name="Chaudhuri R.R."/>
            <person name="La Ragione R."/>
            <person name="Hildebrand F."/>
            <person name="Pallen M.J."/>
        </authorList>
    </citation>
    <scope>NUCLEOTIDE SEQUENCE</scope>
    <source>
        <strain evidence="2">CHK184-20233</strain>
    </source>
</reference>